<feature type="transmembrane region" description="Helical" evidence="9">
    <location>
        <begin position="78"/>
        <end position="104"/>
    </location>
</feature>
<keyword evidence="4" id="KW-1003">Cell membrane</keyword>
<evidence type="ECO:0000256" key="5">
    <source>
        <dbReference type="ARBA" id="ARBA00022519"/>
    </source>
</evidence>
<feature type="transmembrane region" description="Helical" evidence="9">
    <location>
        <begin position="42"/>
        <end position="66"/>
    </location>
</feature>
<feature type="transmembrane region" description="Helical" evidence="9">
    <location>
        <begin position="337"/>
        <end position="358"/>
    </location>
</feature>
<evidence type="ECO:0000256" key="4">
    <source>
        <dbReference type="ARBA" id="ARBA00022475"/>
    </source>
</evidence>
<accession>A0ABR4QVR6</accession>
<gene>
    <name evidence="10" type="primary">lptF</name>
    <name evidence="10" type="ORF">L544_2769</name>
</gene>
<dbReference type="PANTHER" id="PTHR33529:SF7">
    <property type="entry name" value="LIPOPOLYSACCHARIDE EXPORT SYSTEM PERMEASE PROTEIN LPTF"/>
    <property type="match status" value="1"/>
</dbReference>
<name>A0ABR4QVR6_9BORD</name>
<keyword evidence="3" id="KW-0813">Transport</keyword>
<evidence type="ECO:0000256" key="6">
    <source>
        <dbReference type="ARBA" id="ARBA00022692"/>
    </source>
</evidence>
<comment type="subcellular location">
    <subcellularLocation>
        <location evidence="1">Cell inner membrane</location>
        <topology evidence="1">Multi-pass membrane protein</topology>
    </subcellularLocation>
</comment>
<evidence type="ECO:0000256" key="2">
    <source>
        <dbReference type="ARBA" id="ARBA00014213"/>
    </source>
</evidence>
<keyword evidence="7 9" id="KW-1133">Transmembrane helix</keyword>
<evidence type="ECO:0000313" key="11">
    <source>
        <dbReference type="Proteomes" id="UP000025748"/>
    </source>
</evidence>
<sequence>MQGSSGLCAKFHEDFPSASNVADDYPAYSHMSLFKRSVVSEITSHAGVVFSTLVVVWLSVLLVRLLGEAAGGSIGADVVLGLAAFSTITALPTILAVSLFIAVLTTVTRNYRESEMVVWFASGLSLADWLRPVLRVAIPVAAVVAGLTLVASPWAYRQIGEYRERFEQRSDLSKVAAGQFAESGRGDRVFFAEDPADPRDELGAVFARAIDPEWFSVLTAKSARGETLPNGDRFLVLSGGHRYDLKPGTPEVRLTNFEEYGIRLESKAGDDPIAEARAAAERSSKARSTAQLMQDNTDSAWSQVMWRVSMPLAALNLALLAIPLGAVNPRLGRSGDLLIAGLVGLLYMNLINLSRAWISSGKLPFGVGVWVIHAIVLAFTVFLLYKRLRVKAPKPPKAAA</sequence>
<keyword evidence="11" id="KW-1185">Reference proteome</keyword>
<keyword evidence="8 9" id="KW-0472">Membrane</keyword>
<reference evidence="10 11" key="1">
    <citation type="submission" date="2014-03" db="EMBL/GenBank/DDBJ databases">
        <title>Genome sequence of Bordetella hinzii.</title>
        <authorList>
            <person name="Register K."/>
            <person name="Harvill E."/>
            <person name="Goodfield L.L."/>
            <person name="Ivanov Y.V."/>
            <person name="Meyer J.A."/>
            <person name="Muse S.J."/>
            <person name="Jacobs N."/>
            <person name="Bendor L."/>
            <person name="Smallridge W.E."/>
            <person name="Brinkac L.M."/>
            <person name="Sanka R."/>
            <person name="Kim M."/>
            <person name="Losada L."/>
        </authorList>
    </citation>
    <scope>NUCLEOTIDE SEQUENCE [LARGE SCALE GENOMIC DNA]</scope>
    <source>
        <strain evidence="10 11">OH87 BAL007II</strain>
    </source>
</reference>
<evidence type="ECO:0000256" key="9">
    <source>
        <dbReference type="SAM" id="Phobius"/>
    </source>
</evidence>
<organism evidence="10 11">
    <name type="scientific">Bordetella hinzii OH87 BAL007II</name>
    <dbReference type="NCBI Taxonomy" id="1331262"/>
    <lineage>
        <taxon>Bacteria</taxon>
        <taxon>Pseudomonadati</taxon>
        <taxon>Pseudomonadota</taxon>
        <taxon>Betaproteobacteria</taxon>
        <taxon>Burkholderiales</taxon>
        <taxon>Alcaligenaceae</taxon>
        <taxon>Bordetella</taxon>
    </lineage>
</organism>
<dbReference type="InterPro" id="IPR030922">
    <property type="entry name" value="LptF"/>
</dbReference>
<dbReference type="PANTHER" id="PTHR33529">
    <property type="entry name" value="SLR0882 PROTEIN-RELATED"/>
    <property type="match status" value="1"/>
</dbReference>
<dbReference type="InterPro" id="IPR005495">
    <property type="entry name" value="LptG/LptF_permease"/>
</dbReference>
<dbReference type="Pfam" id="PF03739">
    <property type="entry name" value="LptF_LptG"/>
    <property type="match status" value="1"/>
</dbReference>
<proteinExistence type="predicted"/>
<comment type="caution">
    <text evidence="10">The sequence shown here is derived from an EMBL/GenBank/DDBJ whole genome shotgun (WGS) entry which is preliminary data.</text>
</comment>
<feature type="transmembrane region" description="Helical" evidence="9">
    <location>
        <begin position="364"/>
        <end position="385"/>
    </location>
</feature>
<keyword evidence="6 9" id="KW-0812">Transmembrane</keyword>
<dbReference type="NCBIfam" id="TIGR04407">
    <property type="entry name" value="LptF_YjgP"/>
    <property type="match status" value="1"/>
</dbReference>
<evidence type="ECO:0000313" key="10">
    <source>
        <dbReference type="EMBL" id="KCB22168.1"/>
    </source>
</evidence>
<evidence type="ECO:0000256" key="7">
    <source>
        <dbReference type="ARBA" id="ARBA00022989"/>
    </source>
</evidence>
<protein>
    <recommendedName>
        <fullName evidence="2">Lipopolysaccharide export system permease protein LptF</fullName>
    </recommendedName>
</protein>
<evidence type="ECO:0000256" key="1">
    <source>
        <dbReference type="ARBA" id="ARBA00004429"/>
    </source>
</evidence>
<evidence type="ECO:0000256" key="8">
    <source>
        <dbReference type="ARBA" id="ARBA00023136"/>
    </source>
</evidence>
<dbReference type="Proteomes" id="UP000025748">
    <property type="component" value="Unassembled WGS sequence"/>
</dbReference>
<evidence type="ECO:0000256" key="3">
    <source>
        <dbReference type="ARBA" id="ARBA00022448"/>
    </source>
</evidence>
<keyword evidence="5" id="KW-0997">Cell inner membrane</keyword>
<feature type="transmembrane region" description="Helical" evidence="9">
    <location>
        <begin position="136"/>
        <end position="156"/>
    </location>
</feature>
<dbReference type="EMBL" id="JHEM01000025">
    <property type="protein sequence ID" value="KCB22168.1"/>
    <property type="molecule type" value="Genomic_DNA"/>
</dbReference>